<comment type="similarity">
    <text evidence="1">Belongs to the Mu gp47/PBSX XkdT family.</text>
</comment>
<reference evidence="5 6" key="1">
    <citation type="submission" date="2020-04" db="EMBL/GenBank/DDBJ databases">
        <title>Genome sequencing of novel species.</title>
        <authorList>
            <person name="Heo J."/>
            <person name="Kim S.-J."/>
            <person name="Kim J.-S."/>
            <person name="Hong S.-B."/>
            <person name="Kwon S.-W."/>
        </authorList>
    </citation>
    <scope>NUCLEOTIDE SEQUENCE [LARGE SCALE GENOMIC DNA]</scope>
    <source>
        <strain evidence="5 6">MFER-1</strain>
    </source>
</reference>
<feature type="domain" description="Baseplate protein J-like barrel" evidence="2">
    <location>
        <begin position="91"/>
        <end position="179"/>
    </location>
</feature>
<dbReference type="Pfam" id="PF26079">
    <property type="entry name" value="Baseplate_J_C"/>
    <property type="match status" value="1"/>
</dbReference>
<evidence type="ECO:0000259" key="4">
    <source>
        <dbReference type="Pfam" id="PF26079"/>
    </source>
</evidence>
<feature type="domain" description="Baseplate J-like C-terminal" evidence="4">
    <location>
        <begin position="285"/>
        <end position="369"/>
    </location>
</feature>
<keyword evidence="6" id="KW-1185">Reference proteome</keyword>
<dbReference type="InterPro" id="IPR052399">
    <property type="entry name" value="Phage_Baseplate_Assmbl_Protein"/>
</dbReference>
<evidence type="ECO:0000259" key="2">
    <source>
        <dbReference type="Pfam" id="PF04865"/>
    </source>
</evidence>
<dbReference type="Proteomes" id="UP000502248">
    <property type="component" value="Chromosome"/>
</dbReference>
<dbReference type="Pfam" id="PF26078">
    <property type="entry name" value="Baseplate_J_M"/>
    <property type="match status" value="1"/>
</dbReference>
<dbReference type="InterPro" id="IPR058531">
    <property type="entry name" value="Baseplate_J_M"/>
</dbReference>
<dbReference type="AlphaFoldDB" id="A0A7Z2ZNR5"/>
<evidence type="ECO:0000256" key="1">
    <source>
        <dbReference type="ARBA" id="ARBA00038087"/>
    </source>
</evidence>
<evidence type="ECO:0000313" key="5">
    <source>
        <dbReference type="EMBL" id="QJD86721.1"/>
    </source>
</evidence>
<dbReference type="EMBL" id="CP051680">
    <property type="protein sequence ID" value="QJD86721.1"/>
    <property type="molecule type" value="Genomic_DNA"/>
</dbReference>
<sequence length="370" mass="39204">MAVLPDFLQDQTEEAILARMLERLPTDLDKSEGSYIWDSLSPAAYQLYRASEWAREVLSRGFAMTTFGPYLKMRCEEQGVIPRPAVASSGTVKLTGVVGTVIPLGTQVATPADDVTSSSSIDYETMEAAVLDGQGVAVIPIKAIEAGVVGNVPVGAISLLAQPIVGVTGVTNTAATTGGADEESDESLLARYLLKVRQPGTSGNKADYQQWALETPGVSRVQVQPLWNGPSTVRLFVLDESKRAPNPTIVQAVQNYISPSAGLGEGKSPIGSTVTVQAAVEVPLNIQAKLTLANGSTLEQAKSDFVAGLTEYLEQLAFVDPLVRYNRIGAILLDIPRIVDFEGFLLNGGIDNVDLTLGQVAVIGTVSFIV</sequence>
<feature type="domain" description="Baseplate J-like central" evidence="3">
    <location>
        <begin position="201"/>
        <end position="278"/>
    </location>
</feature>
<dbReference type="PANTHER" id="PTHR37829:SF3">
    <property type="entry name" value="PROTEIN JAYE-RELATED"/>
    <property type="match status" value="1"/>
</dbReference>
<gene>
    <name evidence="5" type="ORF">HH215_28485</name>
</gene>
<proteinExistence type="inferred from homology"/>
<name>A0A7Z2ZNR5_9BACL</name>
<dbReference type="Pfam" id="PF04865">
    <property type="entry name" value="Baseplate_J"/>
    <property type="match status" value="1"/>
</dbReference>
<dbReference type="PANTHER" id="PTHR37829">
    <property type="entry name" value="PHAGE-LIKE ELEMENT PBSX PROTEIN XKDT"/>
    <property type="match status" value="1"/>
</dbReference>
<dbReference type="RefSeq" id="WP_169282967.1">
    <property type="nucleotide sequence ID" value="NZ_CP051680.1"/>
</dbReference>
<evidence type="ECO:0000313" key="6">
    <source>
        <dbReference type="Proteomes" id="UP000502248"/>
    </source>
</evidence>
<dbReference type="InterPro" id="IPR058530">
    <property type="entry name" value="Baseplate_J-like_C"/>
</dbReference>
<dbReference type="InterPro" id="IPR006949">
    <property type="entry name" value="Barrel_Baseplate_J-like"/>
</dbReference>
<protein>
    <submittedName>
        <fullName evidence="5">Baseplate J/gp47 family protein</fullName>
    </submittedName>
</protein>
<organism evidence="5 6">
    <name type="scientific">Cohnella herbarum</name>
    <dbReference type="NCBI Taxonomy" id="2728023"/>
    <lineage>
        <taxon>Bacteria</taxon>
        <taxon>Bacillati</taxon>
        <taxon>Bacillota</taxon>
        <taxon>Bacilli</taxon>
        <taxon>Bacillales</taxon>
        <taxon>Paenibacillaceae</taxon>
        <taxon>Cohnella</taxon>
    </lineage>
</organism>
<evidence type="ECO:0000259" key="3">
    <source>
        <dbReference type="Pfam" id="PF26078"/>
    </source>
</evidence>
<dbReference type="KEGG" id="cheb:HH215_28485"/>
<accession>A0A7Z2ZNR5</accession>